<comment type="caution">
    <text evidence="9">The sequence shown here is derived from an EMBL/GenBank/DDBJ whole genome shotgun (WGS) entry which is preliminary data.</text>
</comment>
<comment type="similarity">
    <text evidence="2">Belongs to the OmpP1/FadL family.</text>
</comment>
<evidence type="ECO:0000313" key="9">
    <source>
        <dbReference type="EMBL" id="OEF23680.1"/>
    </source>
</evidence>
<dbReference type="AlphaFoldDB" id="A0A1E5E062"/>
<keyword evidence="3" id="KW-1134">Transmembrane beta strand</keyword>
<gene>
    <name evidence="9" type="ORF">A1QC_11265</name>
</gene>
<dbReference type="RefSeq" id="WP_017025795.1">
    <property type="nucleotide sequence ID" value="NZ_AJYK02000086.1"/>
</dbReference>
<evidence type="ECO:0000313" key="10">
    <source>
        <dbReference type="Proteomes" id="UP000094070"/>
    </source>
</evidence>
<keyword evidence="6" id="KW-0472">Membrane</keyword>
<dbReference type="SUPFAM" id="SSF56935">
    <property type="entry name" value="Porins"/>
    <property type="match status" value="1"/>
</dbReference>
<dbReference type="EMBL" id="AJYK02000086">
    <property type="protein sequence ID" value="OEF23680.1"/>
    <property type="molecule type" value="Genomic_DNA"/>
</dbReference>
<accession>A0A1E5E062</accession>
<dbReference type="PANTHER" id="PTHR35093:SF1">
    <property type="entry name" value="OUTER MEMBRANE LONG-CHAIN FATTY ACID RECEPTOR FADL FAMILY"/>
    <property type="match status" value="1"/>
</dbReference>
<evidence type="ECO:0000256" key="3">
    <source>
        <dbReference type="ARBA" id="ARBA00022452"/>
    </source>
</evidence>
<dbReference type="eggNOG" id="COG2067">
    <property type="taxonomic scope" value="Bacteria"/>
</dbReference>
<dbReference type="InterPro" id="IPR005017">
    <property type="entry name" value="OMPP1/FadL/TodX"/>
</dbReference>
<dbReference type="PANTHER" id="PTHR35093">
    <property type="entry name" value="OUTER MEMBRANE PROTEIN NMB0088-RELATED"/>
    <property type="match status" value="1"/>
</dbReference>
<dbReference type="Gene3D" id="2.40.160.60">
    <property type="entry name" value="Outer membrane protein transport protein (OMPP1/FadL/TodX)"/>
    <property type="match status" value="1"/>
</dbReference>
<comment type="subcellular location">
    <subcellularLocation>
        <location evidence="1">Cell outer membrane</location>
        <topology evidence="1">Multi-pass membrane protein</topology>
    </subcellularLocation>
</comment>
<keyword evidence="4" id="KW-0812">Transmembrane</keyword>
<reference evidence="9 10" key="1">
    <citation type="journal article" date="2012" name="Science">
        <title>Ecological populations of bacteria act as socially cohesive units of antibiotic production and resistance.</title>
        <authorList>
            <person name="Cordero O.X."/>
            <person name="Wildschutte H."/>
            <person name="Kirkup B."/>
            <person name="Proehl S."/>
            <person name="Ngo L."/>
            <person name="Hussain F."/>
            <person name="Le Roux F."/>
            <person name="Mincer T."/>
            <person name="Polz M.F."/>
        </authorList>
    </citation>
    <scope>NUCLEOTIDE SEQUENCE [LARGE SCALE GENOMIC DNA]</scope>
    <source>
        <strain evidence="9 10">1S-45</strain>
    </source>
</reference>
<dbReference type="OrthoDB" id="19849at2"/>
<organism evidence="9 10">
    <name type="scientific">Vibrio rumoiensis 1S-45</name>
    <dbReference type="NCBI Taxonomy" id="1188252"/>
    <lineage>
        <taxon>Bacteria</taxon>
        <taxon>Pseudomonadati</taxon>
        <taxon>Pseudomonadota</taxon>
        <taxon>Gammaproteobacteria</taxon>
        <taxon>Vibrionales</taxon>
        <taxon>Vibrionaceae</taxon>
        <taxon>Vibrio</taxon>
    </lineage>
</organism>
<feature type="signal peptide" evidence="8">
    <location>
        <begin position="1"/>
        <end position="25"/>
    </location>
</feature>
<keyword evidence="7" id="KW-0998">Cell outer membrane</keyword>
<evidence type="ECO:0000256" key="1">
    <source>
        <dbReference type="ARBA" id="ARBA00004571"/>
    </source>
</evidence>
<protein>
    <submittedName>
        <fullName evidence="9">Long-chain fatty acid transporter</fullName>
    </submittedName>
</protein>
<evidence type="ECO:0000256" key="8">
    <source>
        <dbReference type="SAM" id="SignalP"/>
    </source>
</evidence>
<keyword evidence="5 8" id="KW-0732">Signal</keyword>
<feature type="chain" id="PRO_5009174533" evidence="8">
    <location>
        <begin position="26"/>
        <end position="453"/>
    </location>
</feature>
<sequence>MKKLHVLTTSTITGALLLASQSVFAAGFQISAQSATGAGRAYAGDGIIGDNASVMAINPAAMALFDKTSFTMGATAIKPKISVKDGTYTSNVSPNSSGSVGYDDAGSLAVAPNMFLVIPLNEKFAVGAGLYSNFGTASSFDSSFPGEYGGESSIMSGELALAASYRLNEQWSFGAGLDLIYGIGQFARNLQIQGNPTVSITPNVNGNKFQQACSAYNIKTNSKNPSKWNNCDHTFSADRDANMADVDASGFGVGWNVGTTYELDENNRWGISYHASPKITATGDMDGTLKATGADELYVPLPDFAQFSGYNRIKGTKFALSYTIGWTDWSKFDKLTTNGTPSTLENFEWKDTWNFAIGGTYYLTDKWTLRTGYMFDQGAQDEVTTIAVPDSNRNWLSAGFSYAPSKDSSIDFGFTYLLGKDVDATQSYDHISSIEATTHTDAIITGVQYSKTF</sequence>
<dbReference type="GO" id="GO:0009279">
    <property type="term" value="C:cell outer membrane"/>
    <property type="evidence" value="ECO:0007669"/>
    <property type="project" value="UniProtKB-SubCell"/>
</dbReference>
<dbReference type="Proteomes" id="UP000094070">
    <property type="component" value="Unassembled WGS sequence"/>
</dbReference>
<name>A0A1E5E062_9VIBR</name>
<keyword evidence="10" id="KW-1185">Reference proteome</keyword>
<dbReference type="STRING" id="1188252.A1QC_11265"/>
<evidence type="ECO:0000256" key="2">
    <source>
        <dbReference type="ARBA" id="ARBA00008163"/>
    </source>
</evidence>
<dbReference type="GO" id="GO:0015483">
    <property type="term" value="F:long-chain fatty acid transporting porin activity"/>
    <property type="evidence" value="ECO:0007669"/>
    <property type="project" value="TreeGrafter"/>
</dbReference>
<proteinExistence type="inferred from homology"/>
<evidence type="ECO:0000256" key="7">
    <source>
        <dbReference type="ARBA" id="ARBA00023237"/>
    </source>
</evidence>
<dbReference type="Pfam" id="PF03349">
    <property type="entry name" value="Toluene_X"/>
    <property type="match status" value="1"/>
</dbReference>
<evidence type="ECO:0000256" key="4">
    <source>
        <dbReference type="ARBA" id="ARBA00022692"/>
    </source>
</evidence>
<evidence type="ECO:0000256" key="5">
    <source>
        <dbReference type="ARBA" id="ARBA00022729"/>
    </source>
</evidence>
<evidence type="ECO:0000256" key="6">
    <source>
        <dbReference type="ARBA" id="ARBA00023136"/>
    </source>
</evidence>